<protein>
    <recommendedName>
        <fullName evidence="4">Retrotransposon gag protein</fullName>
    </recommendedName>
</protein>
<feature type="coiled-coil region" evidence="1">
    <location>
        <begin position="56"/>
        <end position="92"/>
    </location>
</feature>
<gene>
    <name evidence="2" type="ORF">L195_g024414</name>
</gene>
<reference evidence="2 3" key="1">
    <citation type="journal article" date="2014" name="Am. J. Bot.">
        <title>Genome assembly and annotation for red clover (Trifolium pratense; Fabaceae).</title>
        <authorList>
            <person name="Istvanek J."/>
            <person name="Jaros M."/>
            <person name="Krenek A."/>
            <person name="Repkova J."/>
        </authorList>
    </citation>
    <scope>NUCLEOTIDE SEQUENCE [LARGE SCALE GENOMIC DNA]</scope>
    <source>
        <strain evidence="3">cv. Tatra</strain>
        <tissue evidence="2">Young leaves</tissue>
    </source>
</reference>
<name>A0A2K3NDK9_TRIPR</name>
<dbReference type="AlphaFoldDB" id="A0A2K3NDK9"/>
<evidence type="ECO:0000313" key="3">
    <source>
        <dbReference type="Proteomes" id="UP000236291"/>
    </source>
</evidence>
<proteinExistence type="predicted"/>
<evidence type="ECO:0008006" key="4">
    <source>
        <dbReference type="Google" id="ProtNLM"/>
    </source>
</evidence>
<evidence type="ECO:0000313" key="2">
    <source>
        <dbReference type="EMBL" id="PNY01126.1"/>
    </source>
</evidence>
<dbReference type="Proteomes" id="UP000236291">
    <property type="component" value="Unassembled WGS sequence"/>
</dbReference>
<keyword evidence="1" id="KW-0175">Coiled coil</keyword>
<comment type="caution">
    <text evidence="2">The sequence shown here is derived from an EMBL/GenBank/DDBJ whole genome shotgun (WGS) entry which is preliminary data.</text>
</comment>
<organism evidence="2 3">
    <name type="scientific">Trifolium pratense</name>
    <name type="common">Red clover</name>
    <dbReference type="NCBI Taxonomy" id="57577"/>
    <lineage>
        <taxon>Eukaryota</taxon>
        <taxon>Viridiplantae</taxon>
        <taxon>Streptophyta</taxon>
        <taxon>Embryophyta</taxon>
        <taxon>Tracheophyta</taxon>
        <taxon>Spermatophyta</taxon>
        <taxon>Magnoliopsida</taxon>
        <taxon>eudicotyledons</taxon>
        <taxon>Gunneridae</taxon>
        <taxon>Pentapetalae</taxon>
        <taxon>rosids</taxon>
        <taxon>fabids</taxon>
        <taxon>Fabales</taxon>
        <taxon>Fabaceae</taxon>
        <taxon>Papilionoideae</taxon>
        <taxon>50 kb inversion clade</taxon>
        <taxon>NPAAA clade</taxon>
        <taxon>Hologalegina</taxon>
        <taxon>IRL clade</taxon>
        <taxon>Trifolieae</taxon>
        <taxon>Trifolium</taxon>
    </lineage>
</organism>
<dbReference type="EMBL" id="ASHM01019721">
    <property type="protein sequence ID" value="PNY01126.1"/>
    <property type="molecule type" value="Genomic_DNA"/>
</dbReference>
<reference evidence="2 3" key="2">
    <citation type="journal article" date="2017" name="Front. Plant Sci.">
        <title>Gene Classification and Mining of Molecular Markers Useful in Red Clover (Trifolium pratense) Breeding.</title>
        <authorList>
            <person name="Istvanek J."/>
            <person name="Dluhosova J."/>
            <person name="Dluhos P."/>
            <person name="Patkova L."/>
            <person name="Nedelnik J."/>
            <person name="Repkova J."/>
        </authorList>
    </citation>
    <scope>NUCLEOTIDE SEQUENCE [LARGE SCALE GENOMIC DNA]</scope>
    <source>
        <strain evidence="3">cv. Tatra</strain>
        <tissue evidence="2">Young leaves</tissue>
    </source>
</reference>
<evidence type="ECO:0000256" key="1">
    <source>
        <dbReference type="SAM" id="Coils"/>
    </source>
</evidence>
<sequence length="148" mass="16847">MRIQHMMHLDASAGGSINAKTAEEVKELIEQMCQNEYNMSNERTTKPAGMLQLDKETTYQKEIKLLKRKLEKASLEAEVKKIQETCDFCQENHPNGYCIPEGVSEEEQAKFMGLPTHTQAGETIRILGGTKTLLKARNRPNSYENHHL</sequence>
<accession>A0A2K3NDK9</accession>